<feature type="transmembrane region" description="Helical" evidence="5">
    <location>
        <begin position="144"/>
        <end position="167"/>
    </location>
</feature>
<protein>
    <submittedName>
        <fullName evidence="6">LrgB family protein</fullName>
    </submittedName>
</protein>
<dbReference type="RefSeq" id="WP_244711280.1">
    <property type="nucleotide sequence ID" value="NZ_CP095073.1"/>
</dbReference>
<dbReference type="PANTHER" id="PTHR30249">
    <property type="entry name" value="PUTATIVE SEROTONIN TRANSPORTER"/>
    <property type="match status" value="1"/>
</dbReference>
<comment type="subcellular location">
    <subcellularLocation>
        <location evidence="1">Membrane</location>
        <topology evidence="1">Multi-pass membrane protein</topology>
    </subcellularLocation>
</comment>
<evidence type="ECO:0000256" key="2">
    <source>
        <dbReference type="ARBA" id="ARBA00022692"/>
    </source>
</evidence>
<name>A0ABY4ELP8_9BACI</name>
<keyword evidence="3 5" id="KW-1133">Transmembrane helix</keyword>
<gene>
    <name evidence="6" type="ORF">MUN89_03000</name>
</gene>
<evidence type="ECO:0000256" key="5">
    <source>
        <dbReference type="SAM" id="Phobius"/>
    </source>
</evidence>
<proteinExistence type="predicted"/>
<dbReference type="PANTHER" id="PTHR30249:SF0">
    <property type="entry name" value="PLASTIDAL GLYCOLATE_GLYCERATE TRANSLOCATOR 1, CHLOROPLASTIC"/>
    <property type="match status" value="1"/>
</dbReference>
<dbReference type="Proteomes" id="UP000831787">
    <property type="component" value="Chromosome"/>
</dbReference>
<dbReference type="EMBL" id="CP095073">
    <property type="protein sequence ID" value="UOQ44937.1"/>
    <property type="molecule type" value="Genomic_DNA"/>
</dbReference>
<feature type="transmembrane region" description="Helical" evidence="5">
    <location>
        <begin position="207"/>
        <end position="227"/>
    </location>
</feature>
<feature type="transmembrane region" description="Helical" evidence="5">
    <location>
        <begin position="91"/>
        <end position="113"/>
    </location>
</feature>
<organism evidence="6 7">
    <name type="scientific">Halobacillus salinarum</name>
    <dbReference type="NCBI Taxonomy" id="2932257"/>
    <lineage>
        <taxon>Bacteria</taxon>
        <taxon>Bacillati</taxon>
        <taxon>Bacillota</taxon>
        <taxon>Bacilli</taxon>
        <taxon>Bacillales</taxon>
        <taxon>Bacillaceae</taxon>
        <taxon>Halobacillus</taxon>
    </lineage>
</organism>
<feature type="transmembrane region" description="Helical" evidence="5">
    <location>
        <begin position="6"/>
        <end position="24"/>
    </location>
</feature>
<keyword evidence="7" id="KW-1185">Reference proteome</keyword>
<evidence type="ECO:0000256" key="1">
    <source>
        <dbReference type="ARBA" id="ARBA00004141"/>
    </source>
</evidence>
<feature type="transmembrane region" description="Helical" evidence="5">
    <location>
        <begin position="62"/>
        <end position="79"/>
    </location>
</feature>
<evidence type="ECO:0000256" key="4">
    <source>
        <dbReference type="ARBA" id="ARBA00023136"/>
    </source>
</evidence>
<sequence length="228" mass="24422">MSLWFALGSIILTVGVYQLSKWGYRRVGHILLSPIFITPLFLIVLLLTADIPYAAYNEGGQWLSYLLGPATVAFAVPIYKHLPLLKKHRTVILVSLSIGSLAGLLTSMLYAAAFQLSGEVIRSLAPRSITTPVAMEVAESLGGIPTLTAVFVIITGITGSLTGPFIIRLLKIDHPLARGLMLGMSAHGIGTSRAFEIGEVEGTFSSLAMILGALITVVFALILKPFLF</sequence>
<evidence type="ECO:0000256" key="3">
    <source>
        <dbReference type="ARBA" id="ARBA00022989"/>
    </source>
</evidence>
<feature type="transmembrane region" description="Helical" evidence="5">
    <location>
        <begin position="36"/>
        <end position="56"/>
    </location>
</feature>
<keyword evidence="2 5" id="KW-0812">Transmembrane</keyword>
<evidence type="ECO:0000313" key="7">
    <source>
        <dbReference type="Proteomes" id="UP000831787"/>
    </source>
</evidence>
<evidence type="ECO:0000313" key="6">
    <source>
        <dbReference type="EMBL" id="UOQ44937.1"/>
    </source>
</evidence>
<dbReference type="Pfam" id="PF04172">
    <property type="entry name" value="LrgB"/>
    <property type="match status" value="1"/>
</dbReference>
<keyword evidence="4 5" id="KW-0472">Membrane</keyword>
<accession>A0ABY4ELP8</accession>
<reference evidence="6 7" key="1">
    <citation type="submission" date="2022-04" db="EMBL/GenBank/DDBJ databases">
        <title>Halobacillus sp. isolated from saltern.</title>
        <authorList>
            <person name="Won M."/>
            <person name="Lee C.-M."/>
            <person name="Woen H.-Y."/>
            <person name="Kwon S.-W."/>
        </authorList>
    </citation>
    <scope>NUCLEOTIDE SEQUENCE [LARGE SCALE GENOMIC DNA]</scope>
    <source>
        <strain evidence="6 7">SSBR10-3</strain>
    </source>
</reference>
<dbReference type="InterPro" id="IPR007300">
    <property type="entry name" value="CidB/LrgB"/>
</dbReference>